<gene>
    <name evidence="1" type="ORF">GCM10025867_40690</name>
</gene>
<reference evidence="2" key="1">
    <citation type="journal article" date="2019" name="Int. J. Syst. Evol. Microbiol.">
        <title>The Global Catalogue of Microorganisms (GCM) 10K type strain sequencing project: providing services to taxonomists for standard genome sequencing and annotation.</title>
        <authorList>
            <consortium name="The Broad Institute Genomics Platform"/>
            <consortium name="The Broad Institute Genome Sequencing Center for Infectious Disease"/>
            <person name="Wu L."/>
            <person name="Ma J."/>
        </authorList>
    </citation>
    <scope>NUCLEOTIDE SEQUENCE [LARGE SCALE GENOMIC DNA]</scope>
    <source>
        <strain evidence="2">NBRC 108728</strain>
    </source>
</reference>
<evidence type="ECO:0000313" key="1">
    <source>
        <dbReference type="EMBL" id="BDZ51828.1"/>
    </source>
</evidence>
<protein>
    <recommendedName>
        <fullName evidence="3">DUF222 domain-containing protein</fullName>
    </recommendedName>
</protein>
<name>A0ABN6Y777_9MICO</name>
<sequence length="60" mass="6458">MDDAELVLRRLASQAVTGERHSTIEAAAAAQLATQAQDFHGAKWALALRSTGRRPTSTPR</sequence>
<keyword evidence="2" id="KW-1185">Reference proteome</keyword>
<proteinExistence type="predicted"/>
<evidence type="ECO:0000313" key="2">
    <source>
        <dbReference type="Proteomes" id="UP001321486"/>
    </source>
</evidence>
<evidence type="ECO:0008006" key="3">
    <source>
        <dbReference type="Google" id="ProtNLM"/>
    </source>
</evidence>
<accession>A0ABN6Y777</accession>
<dbReference type="Proteomes" id="UP001321486">
    <property type="component" value="Chromosome"/>
</dbReference>
<organism evidence="1 2">
    <name type="scientific">Frondihabitans sucicola</name>
    <dbReference type="NCBI Taxonomy" id="1268041"/>
    <lineage>
        <taxon>Bacteria</taxon>
        <taxon>Bacillati</taxon>
        <taxon>Actinomycetota</taxon>
        <taxon>Actinomycetes</taxon>
        <taxon>Micrococcales</taxon>
        <taxon>Microbacteriaceae</taxon>
        <taxon>Frondihabitans</taxon>
    </lineage>
</organism>
<dbReference type="EMBL" id="AP027732">
    <property type="protein sequence ID" value="BDZ51828.1"/>
    <property type="molecule type" value="Genomic_DNA"/>
</dbReference>
<dbReference type="RefSeq" id="WP_286344498.1">
    <property type="nucleotide sequence ID" value="NZ_AP027732.1"/>
</dbReference>